<dbReference type="PANTHER" id="PTHR31749:SF3">
    <property type="entry name" value="KINETOCHORE-ASSOCIATED PROTEIN NSL1 HOMOLOG"/>
    <property type="match status" value="1"/>
</dbReference>
<gene>
    <name evidence="2" type="ORF">BDW42DRAFT_170846</name>
</gene>
<keyword evidence="3" id="KW-1185">Reference proteome</keyword>
<proteinExistence type="predicted"/>
<dbReference type="OrthoDB" id="2135762at2759"/>
<reference evidence="3" key="1">
    <citation type="submission" date="2017-12" db="EMBL/GenBank/DDBJ databases">
        <authorList>
            <consortium name="DOE Joint Genome Institute"/>
            <person name="Mondo S.J."/>
            <person name="Kjaerbolling I."/>
            <person name="Vesth T.C."/>
            <person name="Frisvad J.C."/>
            <person name="Nybo J.L."/>
            <person name="Theobald S."/>
            <person name="Kuo A."/>
            <person name="Bowyer P."/>
            <person name="Matsuda Y."/>
            <person name="Lyhne E.K."/>
            <person name="Kogle M.E."/>
            <person name="Clum A."/>
            <person name="Lipzen A."/>
            <person name="Salamov A."/>
            <person name="Ngan C.Y."/>
            <person name="Daum C."/>
            <person name="Chiniquy J."/>
            <person name="Barry K."/>
            <person name="LaButti K."/>
            <person name="Haridas S."/>
            <person name="Simmons B.A."/>
            <person name="Magnuson J.K."/>
            <person name="Mortensen U.H."/>
            <person name="Larsen T.O."/>
            <person name="Grigoriev I.V."/>
            <person name="Baker S.E."/>
            <person name="Andersen M.R."/>
            <person name="Nordberg H.P."/>
            <person name="Cantor M.N."/>
            <person name="Hua S.X."/>
        </authorList>
    </citation>
    <scope>NUCLEOTIDE SEQUENCE [LARGE SCALE GENOMIC DNA]</scope>
    <source>
        <strain evidence="3">IBT 19404</strain>
    </source>
</reference>
<dbReference type="EMBL" id="KZ559547">
    <property type="protein sequence ID" value="PLN80441.1"/>
    <property type="molecule type" value="Genomic_DNA"/>
</dbReference>
<feature type="compositionally biased region" description="Acidic residues" evidence="1">
    <location>
        <begin position="148"/>
        <end position="160"/>
    </location>
</feature>
<dbReference type="Proteomes" id="UP000235023">
    <property type="component" value="Unassembled WGS sequence"/>
</dbReference>
<dbReference type="PANTHER" id="PTHR31749">
    <property type="entry name" value="KINETOCHORE-ASSOCIATED PROTEIN NSL1 HOMOLOG"/>
    <property type="match status" value="1"/>
</dbReference>
<evidence type="ECO:0000313" key="3">
    <source>
        <dbReference type="Proteomes" id="UP000235023"/>
    </source>
</evidence>
<feature type="region of interest" description="Disordered" evidence="1">
    <location>
        <begin position="148"/>
        <end position="249"/>
    </location>
</feature>
<protein>
    <submittedName>
        <fullName evidence="2">Kinetochore protein Mis14 like-domain-containing protein</fullName>
    </submittedName>
</protein>
<sequence length="304" mass="33027">MAMHRRIELQSPADLTYLHANTVSLSRQKLDLHLPPSATGDDEPDPMRERVRELVDEFITRTFSTASSSISINGLDSSSEQFPFPAAFTGPTETVEYEPYDANLAARVTSLYAQLEALTTSVAKLRREAPARAAETYAAELRRAIEGDDDLFGEDGDGDVEGGVGEKGGRSGEEEARAVNGDGDHANDGGDGEGNNNGGENARNDTDMPDAEPTNTDQPAEDIKPTQRKPRSQQPPQQRTLDIPLGTDQEAERWRSGEMAEVYEDALRTLLRLQGEEEDTQTALSSAVGKAERAGRAVEVVEKP</sequence>
<dbReference type="GO" id="GO:0000070">
    <property type="term" value="P:mitotic sister chromatid segregation"/>
    <property type="evidence" value="ECO:0007669"/>
    <property type="project" value="InterPro"/>
</dbReference>
<dbReference type="AlphaFoldDB" id="A0A2J5HSX8"/>
<name>A0A2J5HSX8_9EURO</name>
<dbReference type="InterPro" id="IPR013950">
    <property type="entry name" value="Mis14/Nsl1"/>
</dbReference>
<feature type="compositionally biased region" description="Basic and acidic residues" evidence="1">
    <location>
        <begin position="167"/>
        <end position="188"/>
    </location>
</feature>
<organism evidence="2 3">
    <name type="scientific">Aspergillus taichungensis</name>
    <dbReference type="NCBI Taxonomy" id="482145"/>
    <lineage>
        <taxon>Eukaryota</taxon>
        <taxon>Fungi</taxon>
        <taxon>Dikarya</taxon>
        <taxon>Ascomycota</taxon>
        <taxon>Pezizomycotina</taxon>
        <taxon>Eurotiomycetes</taxon>
        <taxon>Eurotiomycetidae</taxon>
        <taxon>Eurotiales</taxon>
        <taxon>Aspergillaceae</taxon>
        <taxon>Aspergillus</taxon>
        <taxon>Aspergillus subgen. Circumdati</taxon>
    </lineage>
</organism>
<accession>A0A2J5HSX8</accession>
<dbReference type="Pfam" id="PF08641">
    <property type="entry name" value="Mis14"/>
    <property type="match status" value="1"/>
</dbReference>
<dbReference type="GO" id="GO:0000444">
    <property type="term" value="C:MIS12/MIND type complex"/>
    <property type="evidence" value="ECO:0007669"/>
    <property type="project" value="TreeGrafter"/>
</dbReference>
<evidence type="ECO:0000313" key="2">
    <source>
        <dbReference type="EMBL" id="PLN80441.1"/>
    </source>
</evidence>
<evidence type="ECO:0000256" key="1">
    <source>
        <dbReference type="SAM" id="MobiDB-lite"/>
    </source>
</evidence>